<dbReference type="Pfam" id="PF02719">
    <property type="entry name" value="Polysacc_synt_2"/>
    <property type="match status" value="1"/>
</dbReference>
<comment type="similarity">
    <text evidence="1">Belongs to the polysaccharide synthase family.</text>
</comment>
<feature type="domain" description="Polysaccharide biosynthesis protein CapD-like" evidence="3">
    <location>
        <begin position="308"/>
        <end position="616"/>
    </location>
</feature>
<dbReference type="PANTHER" id="PTHR43318:SF1">
    <property type="entry name" value="POLYSACCHARIDE BIOSYNTHESIS PROTEIN EPSC-RELATED"/>
    <property type="match status" value="1"/>
</dbReference>
<dbReference type="InterPro" id="IPR051203">
    <property type="entry name" value="Polysaccharide_Synthase-Rel"/>
</dbReference>
<dbReference type="Gene3D" id="3.40.50.720">
    <property type="entry name" value="NAD(P)-binding Rossmann-like Domain"/>
    <property type="match status" value="2"/>
</dbReference>
<feature type="transmembrane region" description="Helical" evidence="2">
    <location>
        <begin position="54"/>
        <end position="73"/>
    </location>
</feature>
<organism evidence="4 5">
    <name type="scientific">Xylanibacter ruminicola</name>
    <name type="common">Prevotella ruminicola</name>
    <dbReference type="NCBI Taxonomy" id="839"/>
    <lineage>
        <taxon>Bacteria</taxon>
        <taxon>Pseudomonadati</taxon>
        <taxon>Bacteroidota</taxon>
        <taxon>Bacteroidia</taxon>
        <taxon>Bacteroidales</taxon>
        <taxon>Prevotellaceae</taxon>
        <taxon>Xylanibacter</taxon>
    </lineage>
</organism>
<keyword evidence="2" id="KW-1133">Transmembrane helix</keyword>
<sequence>MKRRFDKILNWYFTKNSLPYWIILLIDCAILMLSSVLTYWMFNNVVTLYENTLQVLNTTLVFIVLSIPGFRIFHTYSGFMRYSSFIDLMRVAYCNGITLLLALISECFMHYLPGNYFAHYNTTSIFLIFIIATLLMWALRIFVKTLYDVAFSNTRAKRILIYGALSGGVGLAKYIRSQRPRKYVVKGFITHYDKAKHQQIMGEKVYTINDDIAEVIRRNDIEAVMISPLRVKSFRENQALQDMIIGAGAKIYMAQSEIELDRNHLEENDNIDYSQMQIREVSVEELLPRSEIRVDMKSIGELLSGQRVLVTGAAGSIGSEICRQVAQLNPAAMLLIDQAETPEHDIRLMMKKDYPNIPAETVVTSICKEKRMEELFKRFHPDYVFHAAAYKHVPMMEDNPSEAVQNNIYGTKIIADLSVKYGVKKFVMVSTDKAVNPTNVMGCSKRICEIYVQSLDLAIKTRRIGAYMEKLGNENSFVTAGQIASPTARTQFVTTRFGNVLGSNGSVIPLFREQIKNGGPVTVTDERIVRFFMLIPEACKLVLEAGTKGNGGEIFVFDMGQPVKIADLAKRMIKLSGAKNVEIKFTGLRPGEKLYEEVLNELEGTKPTFHEKIRIAEVREYDYDAVCKDINELIEISQQYDDMATVAKMKQIVPEYKSNNSIYEKLDKPSA</sequence>
<feature type="transmembrane region" description="Helical" evidence="2">
    <location>
        <begin position="124"/>
        <end position="147"/>
    </location>
</feature>
<dbReference type="SUPFAM" id="SSF51735">
    <property type="entry name" value="NAD(P)-binding Rossmann-fold domains"/>
    <property type="match status" value="1"/>
</dbReference>
<feature type="transmembrane region" description="Helical" evidence="2">
    <location>
        <begin position="20"/>
        <end position="42"/>
    </location>
</feature>
<proteinExistence type="inferred from homology"/>
<keyword evidence="2" id="KW-0812">Transmembrane</keyword>
<evidence type="ECO:0000256" key="2">
    <source>
        <dbReference type="SAM" id="Phobius"/>
    </source>
</evidence>
<dbReference type="InterPro" id="IPR003869">
    <property type="entry name" value="Polysac_CapD-like"/>
</dbReference>
<dbReference type="EMBL" id="SUYC01000004">
    <property type="protein sequence ID" value="MBE6270315.1"/>
    <property type="molecule type" value="Genomic_DNA"/>
</dbReference>
<evidence type="ECO:0000259" key="3">
    <source>
        <dbReference type="Pfam" id="PF02719"/>
    </source>
</evidence>
<dbReference type="AlphaFoldDB" id="A0A9D5NZF0"/>
<evidence type="ECO:0000256" key="1">
    <source>
        <dbReference type="ARBA" id="ARBA00007430"/>
    </source>
</evidence>
<dbReference type="Proteomes" id="UP000806522">
    <property type="component" value="Unassembled WGS sequence"/>
</dbReference>
<feature type="transmembrane region" description="Helical" evidence="2">
    <location>
        <begin position="159"/>
        <end position="175"/>
    </location>
</feature>
<dbReference type="InterPro" id="IPR036291">
    <property type="entry name" value="NAD(P)-bd_dom_sf"/>
</dbReference>
<reference evidence="4" key="1">
    <citation type="submission" date="2019-04" db="EMBL/GenBank/DDBJ databases">
        <title>Evolution of Biomass-Degrading Anaerobic Consortia Revealed by Metagenomics.</title>
        <authorList>
            <person name="Peng X."/>
        </authorList>
    </citation>
    <scope>NUCLEOTIDE SEQUENCE</scope>
    <source>
        <strain evidence="4">SIG140</strain>
    </source>
</reference>
<gene>
    <name evidence="4" type="ORF">E7101_05120</name>
</gene>
<dbReference type="CDD" id="cd05237">
    <property type="entry name" value="UDP_invert_4-6DH_SDR_e"/>
    <property type="match status" value="1"/>
</dbReference>
<feature type="transmembrane region" description="Helical" evidence="2">
    <location>
        <begin position="93"/>
        <end position="112"/>
    </location>
</feature>
<dbReference type="Pfam" id="PF13727">
    <property type="entry name" value="CoA_binding_3"/>
    <property type="match status" value="1"/>
</dbReference>
<accession>A0A9D5NZF0</accession>
<comment type="caution">
    <text evidence="4">The sequence shown here is derived from an EMBL/GenBank/DDBJ whole genome shotgun (WGS) entry which is preliminary data.</text>
</comment>
<protein>
    <submittedName>
        <fullName evidence="4">Polysaccharide biosynthesis protein</fullName>
    </submittedName>
</protein>
<evidence type="ECO:0000313" key="4">
    <source>
        <dbReference type="EMBL" id="MBE6270315.1"/>
    </source>
</evidence>
<dbReference type="PANTHER" id="PTHR43318">
    <property type="entry name" value="UDP-N-ACETYLGLUCOSAMINE 4,6-DEHYDRATASE"/>
    <property type="match status" value="1"/>
</dbReference>
<keyword evidence="2" id="KW-0472">Membrane</keyword>
<evidence type="ECO:0000313" key="5">
    <source>
        <dbReference type="Proteomes" id="UP000806522"/>
    </source>
</evidence>
<name>A0A9D5NZF0_XYLRU</name>